<evidence type="ECO:0000313" key="6">
    <source>
        <dbReference type="Proteomes" id="UP000676456"/>
    </source>
</evidence>
<feature type="domain" description="Bacillithiol biosynthesis BshC N-terminal Rossmann-like" evidence="3">
    <location>
        <begin position="1"/>
        <end position="381"/>
    </location>
</feature>
<dbReference type="EMBL" id="JAGYPN010000001">
    <property type="protein sequence ID" value="MBS4221532.1"/>
    <property type="molecule type" value="Genomic_DNA"/>
</dbReference>
<dbReference type="InterPro" id="IPR011199">
    <property type="entry name" value="Bacillithiol_biosynth_BshC"/>
</dbReference>
<keyword evidence="6" id="KW-1185">Reference proteome</keyword>
<evidence type="ECO:0000256" key="2">
    <source>
        <dbReference type="HAMAP-Rule" id="MF_01867"/>
    </source>
</evidence>
<dbReference type="InterPro" id="IPR055399">
    <property type="entry name" value="CC_BshC"/>
</dbReference>
<keyword evidence="1 2" id="KW-0436">Ligase</keyword>
<dbReference type="GO" id="GO:0016874">
    <property type="term" value="F:ligase activity"/>
    <property type="evidence" value="ECO:0007669"/>
    <property type="project" value="UniProtKB-UniRule"/>
</dbReference>
<dbReference type="PIRSF" id="PIRSF012535">
    <property type="entry name" value="UCP012535"/>
    <property type="match status" value="1"/>
</dbReference>
<organism evidence="5 6">
    <name type="scientific">Lederbergia citrea</name>
    <dbReference type="NCBI Taxonomy" id="2833581"/>
    <lineage>
        <taxon>Bacteria</taxon>
        <taxon>Bacillati</taxon>
        <taxon>Bacillota</taxon>
        <taxon>Bacilli</taxon>
        <taxon>Bacillales</taxon>
        <taxon>Bacillaceae</taxon>
        <taxon>Lederbergia</taxon>
    </lineage>
</organism>
<dbReference type="Proteomes" id="UP000676456">
    <property type="component" value="Unassembled WGS sequence"/>
</dbReference>
<dbReference type="HAMAP" id="MF_01867">
    <property type="entry name" value="BshC"/>
    <property type="match status" value="1"/>
</dbReference>
<dbReference type="Pfam" id="PF10079">
    <property type="entry name" value="Rossmann-like_BshC"/>
    <property type="match status" value="1"/>
</dbReference>
<evidence type="ECO:0000259" key="4">
    <source>
        <dbReference type="Pfam" id="PF24850"/>
    </source>
</evidence>
<comment type="function">
    <text evidence="2">Involved in bacillithiol (BSH) biosynthesis. May catalyze the last step of the pathway, the addition of cysteine to glucosamine malate (GlcN-Mal) to generate BSH.</text>
</comment>
<comment type="caution">
    <text evidence="5">The sequence shown here is derived from an EMBL/GenBank/DDBJ whole genome shotgun (WGS) entry which is preliminary data.</text>
</comment>
<dbReference type="InterPro" id="IPR055398">
    <property type="entry name" value="Rossmann-like_BshC"/>
</dbReference>
<dbReference type="NCBIfam" id="TIGR03998">
    <property type="entry name" value="thiol_BshC"/>
    <property type="match status" value="1"/>
</dbReference>
<feature type="domain" description="Bacillithiol biosynthesis BshC C-terminal coiled-coil" evidence="4">
    <location>
        <begin position="383"/>
        <end position="542"/>
    </location>
</feature>
<dbReference type="Pfam" id="PF24850">
    <property type="entry name" value="CC_BshC"/>
    <property type="match status" value="1"/>
</dbReference>
<dbReference type="RefSeq" id="WP_213096548.1">
    <property type="nucleotide sequence ID" value="NZ_JAGYPH010000001.1"/>
</dbReference>
<reference evidence="5 6" key="1">
    <citation type="submission" date="2021-05" db="EMBL/GenBank/DDBJ databases">
        <title>Novel Bacillus species.</title>
        <authorList>
            <person name="Liu G."/>
        </authorList>
    </citation>
    <scope>NUCLEOTIDE SEQUENCE [LARGE SCALE GENOMIC DNA]</scope>
    <source>
        <strain evidence="5 6">FJAT-49682</strain>
    </source>
</reference>
<evidence type="ECO:0000259" key="3">
    <source>
        <dbReference type="Pfam" id="PF10079"/>
    </source>
</evidence>
<dbReference type="EC" id="6.-.-.-" evidence="2"/>
<dbReference type="AlphaFoldDB" id="A0A942Z3H9"/>
<evidence type="ECO:0000313" key="5">
    <source>
        <dbReference type="EMBL" id="MBS4221532.1"/>
    </source>
</evidence>
<gene>
    <name evidence="2 5" type="primary">bshC</name>
    <name evidence="5" type="ORF">KHA91_02020</name>
</gene>
<evidence type="ECO:0000256" key="1">
    <source>
        <dbReference type="ARBA" id="ARBA00022598"/>
    </source>
</evidence>
<name>A0A942Z3H9_9BACI</name>
<proteinExistence type="inferred from homology"/>
<sequence>MKIESIVIPATSDFASLYIEQKEPVKGFFHYDITENTVFEQRYHDVMGRDFDRAGIANCIEEYMEKFPQTEHTKKSIEKLRNEGSTVVIGGQQAGLLTGPLYTIHKIVSIIKLAQQQEKLLEKPVVPVFWIAGEDHDFLEINHIYAEAGQTMKKISFAGNLDEKRMTSDISYDKAEMRKWVERVFMHFGERKHTKEILSTLHKSILKYETITDLFSDIIMSLFKEYGLLIIDSAHPSLRQLEQPYFAKLIDNCSEITDAVLNQQESIMGYGFNKVIEMDKNAANLFYYLDNERILLDYHADGNYFEAKKANFQIKKEDIHNLLRAYPERFSNNVVTRPIMQEWLFPSLAFIAGPGEIAYWGELKLAFDTLKFKMPPIIPRMNMTFIDAAIERDIVELELSLRDILTQGIDSNKTNFLETAADKDLDNMLDQTKDFLEGQYGSIINRLEENDRGLVPLARKNLSFHMNQIDFLIRKANMSLETKHKTILDKYNRIEQHLRPLSSPQERIWNVFYYLNEMGEEFIHQLMMENYEFDGAHKIIKL</sequence>
<protein>
    <recommendedName>
        <fullName evidence="2">Putative cysteine ligase BshC</fullName>
        <ecNumber evidence="2">6.-.-.-</ecNumber>
    </recommendedName>
</protein>
<comment type="similarity">
    <text evidence="2">Belongs to the BshC family.</text>
</comment>
<accession>A0A942Z3H9</accession>